<evidence type="ECO:0000256" key="3">
    <source>
        <dbReference type="ARBA" id="ARBA00022475"/>
    </source>
</evidence>
<comment type="caution">
    <text evidence="11">The sequence shown here is derived from an EMBL/GenBank/DDBJ whole genome shotgun (WGS) entry which is preliminary data.</text>
</comment>
<evidence type="ECO:0000313" key="11">
    <source>
        <dbReference type="EMBL" id="GAA0854758.1"/>
    </source>
</evidence>
<feature type="domain" description="Mechanosensitive ion channel MscS" evidence="9">
    <location>
        <begin position="128"/>
        <end position="190"/>
    </location>
</feature>
<dbReference type="InterPro" id="IPR011066">
    <property type="entry name" value="MscS_channel_C_sf"/>
</dbReference>
<dbReference type="InterPro" id="IPR023408">
    <property type="entry name" value="MscS_beta-dom_sf"/>
</dbReference>
<dbReference type="Pfam" id="PF05552">
    <property type="entry name" value="MS_channel_1st_1"/>
    <property type="match status" value="1"/>
</dbReference>
<evidence type="ECO:0000256" key="7">
    <source>
        <dbReference type="RuleBase" id="RU369025"/>
    </source>
</evidence>
<keyword evidence="7" id="KW-0407">Ion channel</keyword>
<keyword evidence="5 7" id="KW-1133">Transmembrane helix</keyword>
<keyword evidence="7" id="KW-0997">Cell inner membrane</keyword>
<dbReference type="RefSeq" id="WP_343857509.1">
    <property type="nucleotide sequence ID" value="NZ_BAAAFD010000002.1"/>
</dbReference>
<proteinExistence type="inferred from homology"/>
<feature type="transmembrane region" description="Helical" evidence="7">
    <location>
        <begin position="84"/>
        <end position="105"/>
    </location>
</feature>
<keyword evidence="7" id="KW-0406">Ion transport</keyword>
<comment type="caution">
    <text evidence="7">Lacks conserved residue(s) required for the propagation of feature annotation.</text>
</comment>
<evidence type="ECO:0000256" key="6">
    <source>
        <dbReference type="ARBA" id="ARBA00023136"/>
    </source>
</evidence>
<keyword evidence="7" id="KW-0813">Transport</keyword>
<dbReference type="Gene3D" id="1.10.287.1260">
    <property type="match status" value="1"/>
</dbReference>
<dbReference type="Pfam" id="PF00924">
    <property type="entry name" value="MS_channel_2nd"/>
    <property type="match status" value="1"/>
</dbReference>
<dbReference type="PANTHER" id="PTHR30221:SF1">
    <property type="entry name" value="SMALL-CONDUCTANCE MECHANOSENSITIVE CHANNEL"/>
    <property type="match status" value="1"/>
</dbReference>
<accession>A0ABP3WTM8</accession>
<evidence type="ECO:0000256" key="5">
    <source>
        <dbReference type="ARBA" id="ARBA00022989"/>
    </source>
</evidence>
<evidence type="ECO:0000256" key="4">
    <source>
        <dbReference type="ARBA" id="ARBA00022692"/>
    </source>
</evidence>
<dbReference type="InterPro" id="IPR008910">
    <property type="entry name" value="MSC_TM_helix"/>
</dbReference>
<dbReference type="SUPFAM" id="SSF50182">
    <property type="entry name" value="Sm-like ribonucleoproteins"/>
    <property type="match status" value="1"/>
</dbReference>
<dbReference type="InterPro" id="IPR049278">
    <property type="entry name" value="MS_channel_C"/>
</dbReference>
<dbReference type="PANTHER" id="PTHR30221">
    <property type="entry name" value="SMALL-CONDUCTANCE MECHANOSENSITIVE CHANNEL"/>
    <property type="match status" value="1"/>
</dbReference>
<organism evidence="11 12">
    <name type="scientific">Aliiglaciecola litoralis</name>
    <dbReference type="NCBI Taxonomy" id="582857"/>
    <lineage>
        <taxon>Bacteria</taxon>
        <taxon>Pseudomonadati</taxon>
        <taxon>Pseudomonadota</taxon>
        <taxon>Gammaproteobacteria</taxon>
        <taxon>Alteromonadales</taxon>
        <taxon>Alteromonadaceae</taxon>
        <taxon>Aliiglaciecola</taxon>
    </lineage>
</organism>
<dbReference type="Pfam" id="PF21082">
    <property type="entry name" value="MS_channel_3rd"/>
    <property type="match status" value="1"/>
</dbReference>
<comment type="similarity">
    <text evidence="2 7">Belongs to the MscS (TC 1.A.23) family.</text>
</comment>
<evidence type="ECO:0000256" key="8">
    <source>
        <dbReference type="SAM" id="MobiDB-lite"/>
    </source>
</evidence>
<evidence type="ECO:0000313" key="12">
    <source>
        <dbReference type="Proteomes" id="UP001500359"/>
    </source>
</evidence>
<evidence type="ECO:0000256" key="1">
    <source>
        <dbReference type="ARBA" id="ARBA00004651"/>
    </source>
</evidence>
<keyword evidence="3" id="KW-1003">Cell membrane</keyword>
<name>A0ABP3WTM8_9ALTE</name>
<gene>
    <name evidence="11" type="ORF">GCM10009114_11740</name>
</gene>
<feature type="region of interest" description="Disordered" evidence="8">
    <location>
        <begin position="298"/>
        <end position="338"/>
    </location>
</feature>
<comment type="function">
    <text evidence="7">Mechanosensitive channel that participates in the regulation of osmotic pressure changes within the cell, opening in response to stretch forces in the membrane lipid bilayer, without the need for other proteins. Contributes to normal resistance to hypoosmotic shock. Forms an ion channel of 1.0 nanosiemens conductance with a slight preference for anions.</text>
</comment>
<dbReference type="Gene3D" id="2.30.30.60">
    <property type="match status" value="1"/>
</dbReference>
<comment type="subunit">
    <text evidence="7">Homoheptamer.</text>
</comment>
<reference evidence="12" key="1">
    <citation type="journal article" date="2019" name="Int. J. Syst. Evol. Microbiol.">
        <title>The Global Catalogue of Microorganisms (GCM) 10K type strain sequencing project: providing services to taxonomists for standard genome sequencing and annotation.</title>
        <authorList>
            <consortium name="The Broad Institute Genomics Platform"/>
            <consortium name="The Broad Institute Genome Sequencing Center for Infectious Disease"/>
            <person name="Wu L."/>
            <person name="Ma J."/>
        </authorList>
    </citation>
    <scope>NUCLEOTIDE SEQUENCE [LARGE SCALE GENOMIC DNA]</scope>
    <source>
        <strain evidence="12">JCM 15896</strain>
    </source>
</reference>
<evidence type="ECO:0000259" key="9">
    <source>
        <dbReference type="Pfam" id="PF00924"/>
    </source>
</evidence>
<comment type="subcellular location">
    <subcellularLocation>
        <location evidence="7">Cell inner membrane</location>
        <topology evidence="7">Multi-pass membrane protein</topology>
    </subcellularLocation>
    <subcellularLocation>
        <location evidence="1">Cell membrane</location>
        <topology evidence="1">Multi-pass membrane protein</topology>
    </subcellularLocation>
</comment>
<evidence type="ECO:0000259" key="10">
    <source>
        <dbReference type="Pfam" id="PF21082"/>
    </source>
</evidence>
<protein>
    <recommendedName>
        <fullName evidence="7">Small-conductance mechanosensitive channel</fullName>
    </recommendedName>
</protein>
<sequence length="338" mass="37649">MQSASGDNKGGVVEDAPQQIDLDPGMLVEKLDSWIDGAVRLIPNIITAILVLIVFYFLARFLGRIVRKSAVKRSRDNLGEVLGGLVKWMLMIIGFLFAATIVIPTLKPADLIAGLGVSSVAIGFAFKDILQNWLAGLLILLRQPFEIDDQIEVNGFEGTVKRIETRATIIKTYDGQRIVIPNSDIYTNSVLVKTAHEFRRSQYDIGIGYGDGIDDACSIILDAVKSVDEIVTEPAPEALPWDLAASWVTIRARWWTDSSRSDVVHVHSKVIKAVKTALDDAGIDMPYETYQQLLHDQTDTFDGDRTKQREGWPAEKDKDLKPRWKAQLEAEKSSENKQ</sequence>
<dbReference type="InterPro" id="IPR006685">
    <property type="entry name" value="MscS_channel_2nd"/>
</dbReference>
<dbReference type="SUPFAM" id="SSF82861">
    <property type="entry name" value="Mechanosensitive channel protein MscS (YggB), transmembrane region"/>
    <property type="match status" value="1"/>
</dbReference>
<dbReference type="InterPro" id="IPR045275">
    <property type="entry name" value="MscS_archaea/bacteria_type"/>
</dbReference>
<dbReference type="SUPFAM" id="SSF82689">
    <property type="entry name" value="Mechanosensitive channel protein MscS (YggB), C-terminal domain"/>
    <property type="match status" value="1"/>
</dbReference>
<keyword evidence="4 7" id="KW-0812">Transmembrane</keyword>
<feature type="domain" description="Mechanosensitive ion channel MscS C-terminal" evidence="10">
    <location>
        <begin position="203"/>
        <end position="285"/>
    </location>
</feature>
<dbReference type="InterPro" id="IPR011014">
    <property type="entry name" value="MscS_channel_TM-2"/>
</dbReference>
<dbReference type="EMBL" id="BAAAFD010000002">
    <property type="protein sequence ID" value="GAA0854758.1"/>
    <property type="molecule type" value="Genomic_DNA"/>
</dbReference>
<feature type="transmembrane region" description="Helical" evidence="7">
    <location>
        <begin position="41"/>
        <end position="63"/>
    </location>
</feature>
<dbReference type="Gene3D" id="3.30.70.100">
    <property type="match status" value="1"/>
</dbReference>
<dbReference type="InterPro" id="IPR010920">
    <property type="entry name" value="LSM_dom_sf"/>
</dbReference>
<keyword evidence="12" id="KW-1185">Reference proteome</keyword>
<evidence type="ECO:0000256" key="2">
    <source>
        <dbReference type="ARBA" id="ARBA00008017"/>
    </source>
</evidence>
<dbReference type="Proteomes" id="UP001500359">
    <property type="component" value="Unassembled WGS sequence"/>
</dbReference>
<keyword evidence="6 7" id="KW-0472">Membrane</keyword>